<keyword evidence="1" id="KW-0378">Hydrolase</keyword>
<evidence type="ECO:0000313" key="1">
    <source>
        <dbReference type="EMBL" id="OCC14608.1"/>
    </source>
</evidence>
<dbReference type="SUPFAM" id="SSF56784">
    <property type="entry name" value="HAD-like"/>
    <property type="match status" value="1"/>
</dbReference>
<dbReference type="AlphaFoldDB" id="A0A1B9F3V4"/>
<dbReference type="OrthoDB" id="159409at2"/>
<accession>A0A1B9F3V4</accession>
<proteinExistence type="predicted"/>
<organism evidence="1 2">
    <name type="scientific">Dissulfuribacter thermophilus</name>
    <dbReference type="NCBI Taxonomy" id="1156395"/>
    <lineage>
        <taxon>Bacteria</taxon>
        <taxon>Pseudomonadati</taxon>
        <taxon>Thermodesulfobacteriota</taxon>
        <taxon>Dissulfuribacteria</taxon>
        <taxon>Dissulfuribacterales</taxon>
        <taxon>Dissulfuribacteraceae</taxon>
        <taxon>Dissulfuribacter</taxon>
    </lineage>
</organism>
<dbReference type="Gene3D" id="3.40.50.1000">
    <property type="entry name" value="HAD superfamily/HAD-like"/>
    <property type="match status" value="1"/>
</dbReference>
<evidence type="ECO:0000313" key="2">
    <source>
        <dbReference type="Proteomes" id="UP000093080"/>
    </source>
</evidence>
<comment type="caution">
    <text evidence="1">The sequence shown here is derived from an EMBL/GenBank/DDBJ whole genome shotgun (WGS) entry which is preliminary data.</text>
</comment>
<dbReference type="RefSeq" id="WP_067619498.1">
    <property type="nucleotide sequence ID" value="NZ_MAGO01000010.1"/>
</dbReference>
<dbReference type="Proteomes" id="UP000093080">
    <property type="component" value="Unassembled WGS sequence"/>
</dbReference>
<dbReference type="EMBL" id="MAGO01000010">
    <property type="protein sequence ID" value="OCC14608.1"/>
    <property type="molecule type" value="Genomic_DNA"/>
</dbReference>
<sequence length="165" mass="17880">MTAIRQIEVDLPCGAFYDLAHLVMDLNGTITVDGELIEGVLERLKAISEVLNIHIITADTNQTVDSVREQLASIPDIVFHSLKSGRGDLQKLEYIESIGREHTAAIGNGCNDALMLKEAALGLCIMGREGASIEALLASNAVFPHICDALDIFLKPSRLIATLRK</sequence>
<reference evidence="1 2" key="1">
    <citation type="submission" date="2016-06" db="EMBL/GenBank/DDBJ databases">
        <title>Respiratory ammonification of nitrate coupled to the oxidation of elemental sulfur in deep-sea autotrophic thermophilic bacteria.</title>
        <authorList>
            <person name="Slobodkina G.B."/>
            <person name="Mardanov A.V."/>
            <person name="Ravin N.V."/>
            <person name="Frolova A.A."/>
            <person name="Viryasiv M.B."/>
            <person name="Chernyh N.A."/>
            <person name="Bonch-Osmolovskaya E.A."/>
            <person name="Slobodkin A.I."/>
        </authorList>
    </citation>
    <scope>NUCLEOTIDE SEQUENCE [LARGE SCALE GENOMIC DNA]</scope>
    <source>
        <strain evidence="1 2">S69</strain>
    </source>
</reference>
<name>A0A1B9F3V4_9BACT</name>
<protein>
    <submittedName>
        <fullName evidence="1">HAD family hydrolase, a</fullName>
    </submittedName>
</protein>
<gene>
    <name evidence="1" type="ORF">DBT_1923</name>
</gene>
<dbReference type="InterPro" id="IPR036412">
    <property type="entry name" value="HAD-like_sf"/>
</dbReference>
<keyword evidence="2" id="KW-1185">Reference proteome</keyword>
<dbReference type="STRING" id="1156395.DBT_1923"/>
<dbReference type="GO" id="GO:0016787">
    <property type="term" value="F:hydrolase activity"/>
    <property type="evidence" value="ECO:0007669"/>
    <property type="project" value="UniProtKB-KW"/>
</dbReference>
<dbReference type="InterPro" id="IPR023214">
    <property type="entry name" value="HAD_sf"/>
</dbReference>